<sequence>MTKYGSWMRASISDRPKSKGMQFESNVSSEKGRNLGVTKERLAGETGVSFGRKAGILVAEEGECAGAGEPPCVGGLEKAVKKHSPDLVFLSKTKINRSWANSIKVQLGFTSGISVDSIGKSGGLLLMWKDSLSVAVLSYSIGHMDAQIQMEDGFRWRFSGFYGNPKPSHRMHSWNLMRHIRAVDDLPWACRGDFNELLNLSKKMGGSEKSFS</sequence>
<feature type="region of interest" description="Disordered" evidence="1">
    <location>
        <begin position="1"/>
        <end position="32"/>
    </location>
</feature>
<evidence type="ECO:0000256" key="1">
    <source>
        <dbReference type="SAM" id="MobiDB-lite"/>
    </source>
</evidence>
<proteinExistence type="predicted"/>
<dbReference type="Proteomes" id="UP001281410">
    <property type="component" value="Unassembled WGS sequence"/>
</dbReference>
<dbReference type="PANTHER" id="PTHR35218:SF9">
    <property type="entry name" value="ENDONUCLEASE_EXONUCLEASE_PHOSPHATASE DOMAIN-CONTAINING PROTEIN"/>
    <property type="match status" value="1"/>
</dbReference>
<reference evidence="2" key="1">
    <citation type="journal article" date="2023" name="Plant J.">
        <title>Genome sequences and population genomics provide insights into the demographic history, inbreeding, and mutation load of two 'living fossil' tree species of Dipteronia.</title>
        <authorList>
            <person name="Feng Y."/>
            <person name="Comes H.P."/>
            <person name="Chen J."/>
            <person name="Zhu S."/>
            <person name="Lu R."/>
            <person name="Zhang X."/>
            <person name="Li P."/>
            <person name="Qiu J."/>
            <person name="Olsen K.M."/>
            <person name="Qiu Y."/>
        </authorList>
    </citation>
    <scope>NUCLEOTIDE SEQUENCE</scope>
    <source>
        <strain evidence="2">NBL</strain>
    </source>
</reference>
<protein>
    <recommendedName>
        <fullName evidence="4">Endonuclease/exonuclease/phosphatase</fullName>
    </recommendedName>
</protein>
<gene>
    <name evidence="2" type="ORF">Dsin_018690</name>
</gene>
<accession>A0AAE0E3B9</accession>
<dbReference type="EMBL" id="JANJYJ010000006">
    <property type="protein sequence ID" value="KAK3204644.1"/>
    <property type="molecule type" value="Genomic_DNA"/>
</dbReference>
<evidence type="ECO:0000313" key="3">
    <source>
        <dbReference type="Proteomes" id="UP001281410"/>
    </source>
</evidence>
<evidence type="ECO:0008006" key="4">
    <source>
        <dbReference type="Google" id="ProtNLM"/>
    </source>
</evidence>
<evidence type="ECO:0000313" key="2">
    <source>
        <dbReference type="EMBL" id="KAK3204644.1"/>
    </source>
</evidence>
<name>A0AAE0E3B9_9ROSI</name>
<dbReference type="Gene3D" id="3.60.10.10">
    <property type="entry name" value="Endonuclease/exonuclease/phosphatase"/>
    <property type="match status" value="1"/>
</dbReference>
<dbReference type="InterPro" id="IPR036691">
    <property type="entry name" value="Endo/exonu/phosph_ase_sf"/>
</dbReference>
<organism evidence="2 3">
    <name type="scientific">Dipteronia sinensis</name>
    <dbReference type="NCBI Taxonomy" id="43782"/>
    <lineage>
        <taxon>Eukaryota</taxon>
        <taxon>Viridiplantae</taxon>
        <taxon>Streptophyta</taxon>
        <taxon>Embryophyta</taxon>
        <taxon>Tracheophyta</taxon>
        <taxon>Spermatophyta</taxon>
        <taxon>Magnoliopsida</taxon>
        <taxon>eudicotyledons</taxon>
        <taxon>Gunneridae</taxon>
        <taxon>Pentapetalae</taxon>
        <taxon>rosids</taxon>
        <taxon>malvids</taxon>
        <taxon>Sapindales</taxon>
        <taxon>Sapindaceae</taxon>
        <taxon>Hippocastanoideae</taxon>
        <taxon>Acereae</taxon>
        <taxon>Dipteronia</taxon>
    </lineage>
</organism>
<dbReference type="PANTHER" id="PTHR35218">
    <property type="entry name" value="RNASE H DOMAIN-CONTAINING PROTEIN"/>
    <property type="match status" value="1"/>
</dbReference>
<keyword evidence="3" id="KW-1185">Reference proteome</keyword>
<dbReference type="SUPFAM" id="SSF56219">
    <property type="entry name" value="DNase I-like"/>
    <property type="match status" value="1"/>
</dbReference>
<comment type="caution">
    <text evidence="2">The sequence shown here is derived from an EMBL/GenBank/DDBJ whole genome shotgun (WGS) entry which is preliminary data.</text>
</comment>
<dbReference type="AlphaFoldDB" id="A0AAE0E3B9"/>